<evidence type="ECO:0000256" key="1">
    <source>
        <dbReference type="SAM" id="Phobius"/>
    </source>
</evidence>
<name>A0ABV5M1U2_9ACTN</name>
<protein>
    <recommendedName>
        <fullName evidence="4">Integral membrane protein</fullName>
    </recommendedName>
</protein>
<dbReference type="RefSeq" id="WP_223103130.1">
    <property type="nucleotide sequence ID" value="NZ_CP061913.1"/>
</dbReference>
<evidence type="ECO:0000313" key="2">
    <source>
        <dbReference type="EMBL" id="MFB9442825.1"/>
    </source>
</evidence>
<gene>
    <name evidence="2" type="ORF">ACFFTR_06975</name>
</gene>
<feature type="transmembrane region" description="Helical" evidence="1">
    <location>
        <begin position="57"/>
        <end position="78"/>
    </location>
</feature>
<accession>A0ABV5M1U2</accession>
<reference evidence="2 3" key="1">
    <citation type="submission" date="2024-09" db="EMBL/GenBank/DDBJ databases">
        <authorList>
            <person name="Sun Q."/>
            <person name="Mori K."/>
        </authorList>
    </citation>
    <scope>NUCLEOTIDE SEQUENCE [LARGE SCALE GENOMIC DNA]</scope>
    <source>
        <strain evidence="2 3">JCM 3307</strain>
    </source>
</reference>
<proteinExistence type="predicted"/>
<evidence type="ECO:0000313" key="3">
    <source>
        <dbReference type="Proteomes" id="UP001589608"/>
    </source>
</evidence>
<comment type="caution">
    <text evidence="2">The sequence shown here is derived from an EMBL/GenBank/DDBJ whole genome shotgun (WGS) entry which is preliminary data.</text>
</comment>
<feature type="transmembrane region" description="Helical" evidence="1">
    <location>
        <begin position="90"/>
        <end position="112"/>
    </location>
</feature>
<dbReference type="Proteomes" id="UP001589608">
    <property type="component" value="Unassembled WGS sequence"/>
</dbReference>
<keyword evidence="1" id="KW-1133">Transmembrane helix</keyword>
<keyword evidence="1" id="KW-0472">Membrane</keyword>
<keyword evidence="1" id="KW-0812">Transmembrane</keyword>
<evidence type="ECO:0008006" key="4">
    <source>
        <dbReference type="Google" id="ProtNLM"/>
    </source>
</evidence>
<keyword evidence="3" id="KW-1185">Reference proteome</keyword>
<sequence>MTKTTLSLVGLAVGILGLVVQWIADPSRFPGFPPGIAFIAVFGALSAILARRFRWAPIFAVLISLWIVVGGTAAGQMLPNYRSDNLGTVIGTAVMTLGLLFAAATGVLAMAARRR</sequence>
<feature type="transmembrane region" description="Helical" evidence="1">
    <location>
        <begin position="31"/>
        <end position="50"/>
    </location>
</feature>
<organism evidence="2 3">
    <name type="scientific">Dactylosporangium vinaceum</name>
    <dbReference type="NCBI Taxonomy" id="53362"/>
    <lineage>
        <taxon>Bacteria</taxon>
        <taxon>Bacillati</taxon>
        <taxon>Actinomycetota</taxon>
        <taxon>Actinomycetes</taxon>
        <taxon>Micromonosporales</taxon>
        <taxon>Micromonosporaceae</taxon>
        <taxon>Dactylosporangium</taxon>
    </lineage>
</organism>
<dbReference type="EMBL" id="JBHMCA010000018">
    <property type="protein sequence ID" value="MFB9442825.1"/>
    <property type="molecule type" value="Genomic_DNA"/>
</dbReference>